<accession>A0AAU7UKW7</accession>
<dbReference type="PANTHER" id="PTHR42841">
    <property type="entry name" value="AMINE OXIDASE"/>
    <property type="match status" value="1"/>
</dbReference>
<name>A0AAU7UKW7_9MICO</name>
<protein>
    <submittedName>
        <fullName evidence="2">NAD(P)/FAD-dependent oxidoreductase</fullName>
        <ecNumber evidence="2">1.-.-.-</ecNumber>
    </submittedName>
</protein>
<dbReference type="KEGG" id="bkr:AAFP32_13010"/>
<dbReference type="Gene3D" id="3.50.50.60">
    <property type="entry name" value="FAD/NAD(P)-binding domain"/>
    <property type="match status" value="1"/>
</dbReference>
<proteinExistence type="predicted"/>
<keyword evidence="2" id="KW-0560">Oxidoreductase</keyword>
<dbReference type="SUPFAM" id="SSF51905">
    <property type="entry name" value="FAD/NAD(P)-binding domain"/>
    <property type="match status" value="1"/>
</dbReference>
<reference evidence="2" key="1">
    <citation type="submission" date="2024-06" db="EMBL/GenBank/DDBJ databases">
        <title>Brevibacterium koreense sp. nov., isolated from jogae-jeotgal, a Korean fermented seafood.</title>
        <authorList>
            <person name="Whon T.W."/>
            <person name="Nam S."/>
            <person name="Kim Y."/>
        </authorList>
    </citation>
    <scope>NUCLEOTIDE SEQUENCE</scope>
    <source>
        <strain evidence="2">CBA3109</strain>
    </source>
</reference>
<gene>
    <name evidence="2" type="ORF">AAFP32_13010</name>
</gene>
<dbReference type="PRINTS" id="PR00419">
    <property type="entry name" value="ADXRDTASE"/>
</dbReference>
<dbReference type="EMBL" id="CP158281">
    <property type="protein sequence ID" value="XBV88473.1"/>
    <property type="molecule type" value="Genomic_DNA"/>
</dbReference>
<dbReference type="Pfam" id="PF01593">
    <property type="entry name" value="Amino_oxidase"/>
    <property type="match status" value="1"/>
</dbReference>
<dbReference type="AlphaFoldDB" id="A0AAU7UKW7"/>
<dbReference type="InterPro" id="IPR036188">
    <property type="entry name" value="FAD/NAD-bd_sf"/>
</dbReference>
<dbReference type="GO" id="GO:0016491">
    <property type="term" value="F:oxidoreductase activity"/>
    <property type="evidence" value="ECO:0007669"/>
    <property type="project" value="UniProtKB-KW"/>
</dbReference>
<evidence type="ECO:0000313" key="2">
    <source>
        <dbReference type="EMBL" id="XBV88473.1"/>
    </source>
</evidence>
<dbReference type="EC" id="1.-.-.-" evidence="2"/>
<organism evidence="2">
    <name type="scientific">Brevibacterium koreense</name>
    <dbReference type="NCBI Taxonomy" id="3140787"/>
    <lineage>
        <taxon>Bacteria</taxon>
        <taxon>Bacillati</taxon>
        <taxon>Actinomycetota</taxon>
        <taxon>Actinomycetes</taxon>
        <taxon>Micrococcales</taxon>
        <taxon>Brevibacteriaceae</taxon>
        <taxon>Brevibacterium</taxon>
    </lineage>
</organism>
<dbReference type="InterPro" id="IPR002937">
    <property type="entry name" value="Amino_oxidase"/>
</dbReference>
<evidence type="ECO:0000259" key="1">
    <source>
        <dbReference type="Pfam" id="PF01593"/>
    </source>
</evidence>
<dbReference type="RefSeq" id="WP_350269488.1">
    <property type="nucleotide sequence ID" value="NZ_CP158281.1"/>
</dbReference>
<feature type="domain" description="Amine oxidase" evidence="1">
    <location>
        <begin position="12"/>
        <end position="412"/>
    </location>
</feature>
<sequence>MDTDVVVIGAGLAGLQCARRLQRSGLTVQVLEKNDAVGGRVRTDRIDGFLCDRGFQVLNPSYPAVRKFIDVAALGLQRFGAGVVVRNSEGLMSLTQPLRRPSANVTAVRNGLLDLRDLRALARWLGPTLLRATSASRATRDTTLAASLDEAGATGRLRREVIDTFLAGVLADSSGQSSANYTRLLVRSFALAIPGLPQAGMGALPTQMAASLEQPPQLETPAQNLQETTSGVEIDTDHGRLLARTAVVAVGPESLNDFTEEQNPATHGLTTWWFSAPEPPLREPYLVVDASKPGGGPAGPVWNTAVISNIAPSYAPASGHLIEATTLLDRPDGRADETAVRRHLEQIYGTSTSRWQVLAHHVIAHTLPATPPPLVDRSPQRISDRVFVCGDHRDTGSIQGALVSGDRAAHAIVGVLGSADPQPEDA</sequence>